<dbReference type="InterPro" id="IPR050903">
    <property type="entry name" value="Bact_Chemotaxis_MeTrfase"/>
</dbReference>
<dbReference type="SUPFAM" id="SSF53335">
    <property type="entry name" value="S-adenosyl-L-methionine-dependent methyltransferases"/>
    <property type="match status" value="1"/>
</dbReference>
<proteinExistence type="predicted"/>
<dbReference type="InterPro" id="IPR029063">
    <property type="entry name" value="SAM-dependent_MTases_sf"/>
</dbReference>
<organism evidence="2 3">
    <name type="scientific">Magnetospirillum fulvum</name>
    <name type="common">Rhodospirillum fulvum</name>
    <dbReference type="NCBI Taxonomy" id="1082"/>
    <lineage>
        <taxon>Bacteria</taxon>
        <taxon>Pseudomonadati</taxon>
        <taxon>Pseudomonadota</taxon>
        <taxon>Alphaproteobacteria</taxon>
        <taxon>Rhodospirillales</taxon>
        <taxon>Rhodospirillaceae</taxon>
        <taxon>Magnetospirillum</taxon>
    </lineage>
</organism>
<feature type="domain" description="CheR-type methyltransferase" evidence="1">
    <location>
        <begin position="1"/>
        <end position="274"/>
    </location>
</feature>
<dbReference type="SUPFAM" id="SSF47757">
    <property type="entry name" value="Chemotaxis receptor methyltransferase CheR, N-terminal domain"/>
    <property type="match status" value="1"/>
</dbReference>
<protein>
    <submittedName>
        <fullName evidence="2">MCP methyltransferase, CheR-type</fullName>
    </submittedName>
</protein>
<dbReference type="GO" id="GO:0032259">
    <property type="term" value="P:methylation"/>
    <property type="evidence" value="ECO:0007669"/>
    <property type="project" value="UniProtKB-KW"/>
</dbReference>
<dbReference type="Pfam" id="PF03705">
    <property type="entry name" value="CheR_N"/>
    <property type="match status" value="1"/>
</dbReference>
<accession>A0A1H6GND0</accession>
<gene>
    <name evidence="2" type="ORF">SAMN04244559_00093</name>
</gene>
<dbReference type="OrthoDB" id="9816309at2"/>
<dbReference type="Pfam" id="PF01739">
    <property type="entry name" value="CheR"/>
    <property type="match status" value="1"/>
</dbReference>
<keyword evidence="2" id="KW-0808">Transferase</keyword>
<evidence type="ECO:0000313" key="2">
    <source>
        <dbReference type="EMBL" id="SEH24907.1"/>
    </source>
</evidence>
<reference evidence="3" key="1">
    <citation type="submission" date="2016-10" db="EMBL/GenBank/DDBJ databases">
        <authorList>
            <person name="Varghese N."/>
            <person name="Submissions S."/>
        </authorList>
    </citation>
    <scope>NUCLEOTIDE SEQUENCE [LARGE SCALE GENOMIC DNA]</scope>
    <source>
        <strain evidence="3">DSM 13234</strain>
    </source>
</reference>
<dbReference type="PANTHER" id="PTHR24422">
    <property type="entry name" value="CHEMOTAXIS PROTEIN METHYLTRANSFERASE"/>
    <property type="match status" value="1"/>
</dbReference>
<dbReference type="PROSITE" id="PS50123">
    <property type="entry name" value="CHER"/>
    <property type="match status" value="1"/>
</dbReference>
<keyword evidence="2" id="KW-0489">Methyltransferase</keyword>
<dbReference type="AlphaFoldDB" id="A0A1H6GND0"/>
<evidence type="ECO:0000259" key="1">
    <source>
        <dbReference type="PROSITE" id="PS50123"/>
    </source>
</evidence>
<dbReference type="InterPro" id="IPR022641">
    <property type="entry name" value="CheR_N"/>
</dbReference>
<dbReference type="SMART" id="SM00138">
    <property type="entry name" value="MeTrc"/>
    <property type="match status" value="1"/>
</dbReference>
<dbReference type="InterPro" id="IPR022642">
    <property type="entry name" value="CheR_C"/>
</dbReference>
<name>A0A1H6GND0_MAGFU</name>
<dbReference type="Gene3D" id="3.40.50.150">
    <property type="entry name" value="Vaccinia Virus protein VP39"/>
    <property type="match status" value="1"/>
</dbReference>
<dbReference type="RefSeq" id="WP_074764465.1">
    <property type="nucleotide sequence ID" value="NZ_FNWO01000001.1"/>
</dbReference>
<sequence>MIPDEIQDIEVRLFLEALHQRHGYDFRHYARASMRRRLSAFARSLGYSTLSGLIPRVLHEDEFLQQVLTSLSVPVTSMFRDPEVFLALRRKVLPVLESYPRIAIWQAGCATGEEAYSLAILLKEEGLLAKSQIFATDINDFALAKAEEGIYSAEMVSQACSSGYSAAGGAGSLEDHLHVAYGFVKFNEDLRSRIVFAHHNLVADGIFCEVHMVVCRNVLIYFDRVLQKQVLSQFSDALVRGGFLCLGTRESLNPSDSADIFRPVDEINRIFRKAEARR</sequence>
<dbReference type="Proteomes" id="UP000182983">
    <property type="component" value="Unassembled WGS sequence"/>
</dbReference>
<keyword evidence="3" id="KW-1185">Reference proteome</keyword>
<dbReference type="GO" id="GO:0008757">
    <property type="term" value="F:S-adenosylmethionine-dependent methyltransferase activity"/>
    <property type="evidence" value="ECO:0007669"/>
    <property type="project" value="InterPro"/>
</dbReference>
<dbReference type="PANTHER" id="PTHR24422:SF8">
    <property type="entry name" value="CHEMOTAXIS PROTEIN"/>
    <property type="match status" value="1"/>
</dbReference>
<dbReference type="PRINTS" id="PR00996">
    <property type="entry name" value="CHERMTFRASE"/>
</dbReference>
<dbReference type="EMBL" id="FNWO01000001">
    <property type="protein sequence ID" value="SEH24907.1"/>
    <property type="molecule type" value="Genomic_DNA"/>
</dbReference>
<evidence type="ECO:0000313" key="3">
    <source>
        <dbReference type="Proteomes" id="UP000182983"/>
    </source>
</evidence>
<dbReference type="InterPro" id="IPR000780">
    <property type="entry name" value="CheR_MeTrfase"/>
</dbReference>